<keyword evidence="3" id="KW-0812">Transmembrane</keyword>
<keyword evidence="3" id="KW-0472">Membrane</keyword>
<feature type="region of interest" description="Disordered" evidence="2">
    <location>
        <begin position="1"/>
        <end position="22"/>
    </location>
</feature>
<keyword evidence="1" id="KW-0802">TPR repeat</keyword>
<evidence type="ECO:0000313" key="4">
    <source>
        <dbReference type="EMBL" id="MDP1520988.1"/>
    </source>
</evidence>
<dbReference type="SUPFAM" id="SSF48452">
    <property type="entry name" value="TPR-like"/>
    <property type="match status" value="1"/>
</dbReference>
<dbReference type="PROSITE" id="PS50005">
    <property type="entry name" value="TPR"/>
    <property type="match status" value="1"/>
</dbReference>
<organism evidence="4 5">
    <name type="scientific">Porticoccus litoralis</name>
    <dbReference type="NCBI Taxonomy" id="434086"/>
    <lineage>
        <taxon>Bacteria</taxon>
        <taxon>Pseudomonadati</taxon>
        <taxon>Pseudomonadota</taxon>
        <taxon>Gammaproteobacteria</taxon>
        <taxon>Cellvibrionales</taxon>
        <taxon>Porticoccaceae</taxon>
        <taxon>Porticoccus</taxon>
    </lineage>
</organism>
<evidence type="ECO:0000256" key="2">
    <source>
        <dbReference type="SAM" id="MobiDB-lite"/>
    </source>
</evidence>
<evidence type="ECO:0000256" key="1">
    <source>
        <dbReference type="PROSITE-ProRule" id="PRU00339"/>
    </source>
</evidence>
<comment type="caution">
    <text evidence="4">The sequence shown here is derived from an EMBL/GenBank/DDBJ whole genome shotgun (WGS) entry which is preliminary data.</text>
</comment>
<accession>A0AAW8B504</accession>
<evidence type="ECO:0000313" key="5">
    <source>
        <dbReference type="Proteomes" id="UP001178354"/>
    </source>
</evidence>
<proteinExistence type="predicted"/>
<keyword evidence="5" id="KW-1185">Reference proteome</keyword>
<reference evidence="4" key="1">
    <citation type="journal article" date="2010" name="Int. J. Syst. Evol. Microbiol.">
        <title>Porticoccus litoralis gen. nov., sp. nov., a gammaproteobacterium isolated from the Yellow Sea.</title>
        <authorList>
            <person name="Oh H.M."/>
            <person name="Kim H."/>
            <person name="Kim K.M."/>
            <person name="Min G.S."/>
            <person name="Cho J.C."/>
        </authorList>
    </citation>
    <scope>NUCLEOTIDE SEQUENCE</scope>
    <source>
        <strain evidence="4">DSM 25064</strain>
    </source>
</reference>
<dbReference type="AlphaFoldDB" id="A0AAW8B504"/>
<name>A0AAW8B504_9GAMM</name>
<evidence type="ECO:0000256" key="3">
    <source>
        <dbReference type="SAM" id="Phobius"/>
    </source>
</evidence>
<sequence>MADSNDFEPIKPAEFPLTQNTLQPGEPVPWQQRRSTWVALAICVLLALLVIFVLPALVPTPKGPPVAIETGNSQAPALSESPFRDAQLGNARRAAQDVLAKILEKKSFLEQKNIQQWGASAMTEALKAATEGDRFYQQRDFPQAQARYEETLSNLQALEDSIPQRLAAALTTGNTFLSESHALKAQEQFELALAIDPDNREAEIGLSRATVLDQVTDLLNQADLAVQNSELERARQLFNQIISLDALSNRARDGLQQVTQQISQQAFNEAMSRGFNALESNQLTKARTAFNEALKIQPDSDAARKGLAQTGNRSTQQSIQSLMTKAEQQETDEQWHSARDSYAKTLTIDSSLMAARLGQLRSGARADLEDRIMKILNDPLRLSTASVRKQATQVLQDARGIKNPGPRLREQISRLQKTIQTAVTPLTIEFLSDNDTHVTLYKVGELGQFNRKQLELIPGNYVAVGSRSGYRDVRVEFQITATSRDKPVIIVCTEPVS</sequence>
<gene>
    <name evidence="4" type="ORF">Q8A57_08410</name>
</gene>
<dbReference type="InterPro" id="IPR011990">
    <property type="entry name" value="TPR-like_helical_dom_sf"/>
</dbReference>
<feature type="repeat" description="TPR" evidence="1">
    <location>
        <begin position="166"/>
        <end position="199"/>
    </location>
</feature>
<protein>
    <recommendedName>
        <fullName evidence="6">Tetratricopeptide repeat protein</fullName>
    </recommendedName>
</protein>
<dbReference type="RefSeq" id="WP_305170599.1">
    <property type="nucleotide sequence ID" value="NZ_JAUUUU010000004.1"/>
</dbReference>
<keyword evidence="3" id="KW-1133">Transmembrane helix</keyword>
<evidence type="ECO:0008006" key="6">
    <source>
        <dbReference type="Google" id="ProtNLM"/>
    </source>
</evidence>
<dbReference type="InterPro" id="IPR019734">
    <property type="entry name" value="TPR_rpt"/>
</dbReference>
<dbReference type="Proteomes" id="UP001178354">
    <property type="component" value="Unassembled WGS sequence"/>
</dbReference>
<reference evidence="4" key="2">
    <citation type="submission" date="2023-08" db="EMBL/GenBank/DDBJ databases">
        <authorList>
            <person name="Luo J."/>
        </authorList>
    </citation>
    <scope>NUCLEOTIDE SEQUENCE</scope>
    <source>
        <strain evidence="4">DSM 25064</strain>
    </source>
</reference>
<dbReference type="EMBL" id="JAUUUU010000004">
    <property type="protein sequence ID" value="MDP1520988.1"/>
    <property type="molecule type" value="Genomic_DNA"/>
</dbReference>
<feature type="transmembrane region" description="Helical" evidence="3">
    <location>
        <begin position="37"/>
        <end position="58"/>
    </location>
</feature>
<dbReference type="Gene3D" id="1.25.40.10">
    <property type="entry name" value="Tetratricopeptide repeat domain"/>
    <property type="match status" value="2"/>
</dbReference>